<dbReference type="CDD" id="cd10225">
    <property type="entry name" value="ASKHA_NBD_MreB-like"/>
    <property type="match status" value="1"/>
</dbReference>
<evidence type="ECO:0000256" key="5">
    <source>
        <dbReference type="ARBA" id="ARBA00023458"/>
    </source>
</evidence>
<comment type="similarity">
    <text evidence="5 6">Belongs to the FtsA/MreB family.</text>
</comment>
<dbReference type="AlphaFoldDB" id="A0A7C0YE73"/>
<name>A0A7C0YE73_9BACT</name>
<dbReference type="PRINTS" id="PR01652">
    <property type="entry name" value="SHAPEPROTEIN"/>
</dbReference>
<dbReference type="SUPFAM" id="SSF53067">
    <property type="entry name" value="Actin-like ATPase domain"/>
    <property type="match status" value="2"/>
</dbReference>
<dbReference type="InterPro" id="IPR004753">
    <property type="entry name" value="MreB"/>
</dbReference>
<proteinExistence type="inferred from homology"/>
<comment type="subcellular location">
    <subcellularLocation>
        <location evidence="6">Cytoplasm</location>
    </subcellularLocation>
    <text evidence="6">Membrane-associated.</text>
</comment>
<evidence type="ECO:0000256" key="3">
    <source>
        <dbReference type="ARBA" id="ARBA00022840"/>
    </source>
</evidence>
<dbReference type="PANTHER" id="PTHR42749">
    <property type="entry name" value="CELL SHAPE-DETERMINING PROTEIN MREB"/>
    <property type="match status" value="1"/>
</dbReference>
<gene>
    <name evidence="6" type="primary">mreB</name>
    <name evidence="7" type="ORF">ENF32_06410</name>
</gene>
<reference evidence="7" key="1">
    <citation type="journal article" date="2020" name="mSystems">
        <title>Genome- and Community-Level Interaction Insights into Carbon Utilization and Element Cycling Functions of Hydrothermarchaeota in Hydrothermal Sediment.</title>
        <authorList>
            <person name="Zhou Z."/>
            <person name="Liu Y."/>
            <person name="Xu W."/>
            <person name="Pan J."/>
            <person name="Luo Z.H."/>
            <person name="Li M."/>
        </authorList>
    </citation>
    <scope>NUCLEOTIDE SEQUENCE [LARGE SCALE GENOMIC DNA]</scope>
    <source>
        <strain evidence="7">HyVt-115</strain>
    </source>
</reference>
<organism evidence="7">
    <name type="scientific">Thermosulfidibacter takaii</name>
    <dbReference type="NCBI Taxonomy" id="412593"/>
    <lineage>
        <taxon>Bacteria</taxon>
        <taxon>Pseudomonadati</taxon>
        <taxon>Thermosulfidibacterota</taxon>
        <taxon>Thermosulfidibacteria</taxon>
        <taxon>Thermosulfidibacterales</taxon>
        <taxon>Thermosulfidibacteraceae</taxon>
    </lineage>
</organism>
<dbReference type="PANTHER" id="PTHR42749:SF1">
    <property type="entry name" value="CELL SHAPE-DETERMINING PROTEIN MREB"/>
    <property type="match status" value="1"/>
</dbReference>
<feature type="binding site" evidence="6">
    <location>
        <begin position="287"/>
        <end position="290"/>
    </location>
    <ligand>
        <name>ATP</name>
        <dbReference type="ChEBI" id="CHEBI:30616"/>
    </ligand>
</feature>
<feature type="binding site" evidence="6">
    <location>
        <begin position="14"/>
        <end position="16"/>
    </location>
    <ligand>
        <name>ATP</name>
        <dbReference type="ChEBI" id="CHEBI:30616"/>
    </ligand>
</feature>
<evidence type="ECO:0000256" key="4">
    <source>
        <dbReference type="ARBA" id="ARBA00022960"/>
    </source>
</evidence>
<dbReference type="EMBL" id="DQWS01000237">
    <property type="protein sequence ID" value="HDD53679.1"/>
    <property type="molecule type" value="Genomic_DNA"/>
</dbReference>
<evidence type="ECO:0000313" key="7">
    <source>
        <dbReference type="EMBL" id="HDD53679.1"/>
    </source>
</evidence>
<accession>A0A7C0YE73</accession>
<keyword evidence="1 6" id="KW-0963">Cytoplasm</keyword>
<dbReference type="Proteomes" id="UP000885690">
    <property type="component" value="Unassembled WGS sequence"/>
</dbReference>
<evidence type="ECO:0000256" key="1">
    <source>
        <dbReference type="ARBA" id="ARBA00022490"/>
    </source>
</evidence>
<evidence type="ECO:0000256" key="2">
    <source>
        <dbReference type="ARBA" id="ARBA00022741"/>
    </source>
</evidence>
<feature type="binding site" evidence="6">
    <location>
        <begin position="207"/>
        <end position="210"/>
    </location>
    <ligand>
        <name>ATP</name>
        <dbReference type="ChEBI" id="CHEBI:30616"/>
    </ligand>
</feature>
<dbReference type="GO" id="GO:0000902">
    <property type="term" value="P:cell morphogenesis"/>
    <property type="evidence" value="ECO:0007669"/>
    <property type="project" value="InterPro"/>
</dbReference>
<dbReference type="Gene3D" id="3.30.420.40">
    <property type="match status" value="3"/>
</dbReference>
<dbReference type="InterPro" id="IPR056546">
    <property type="entry name" value="MreB_MamK-like"/>
</dbReference>
<evidence type="ECO:0000256" key="6">
    <source>
        <dbReference type="HAMAP-Rule" id="MF_02207"/>
    </source>
</evidence>
<dbReference type="Pfam" id="PF06723">
    <property type="entry name" value="MreB_Mbl"/>
    <property type="match status" value="1"/>
</dbReference>
<comment type="function">
    <text evidence="6">Forms membrane-associated dynamic filaments that are essential for cell shape determination. Acts by regulating cell wall synthesis and cell elongation, and thus cell shape. A feedback loop between cell geometry and MreB localization may maintain elongated cell shape by targeting cell wall growth to regions of negative cell wall curvature.</text>
</comment>
<sequence>MGSVGKDIAMDLGTANTLVYVKGKGIVLNEPSYIAINTQEGAIHAVGMEAKVMWGRAPRHIEVYRPIKDGVINELQPAQLMIKHFINKALSRLSRILKPRIIICVPSGITQVEKKAVIDAALQCGAGKVFLIEEPMAAAIGAGLAIDNPQGVMVVDIGGGTTDVAVISMGATAVSDSKRVAGDEMDSAIVQYVRTNHHLMIGQLEAEEVKIKIGSAYPEDNGETCPVRGRDLVAGTPKEVVLSSTQVAEAIQTPLSQILEIIREVLDKTTPELQSDIHREGIFLTGGGSLIKGMDQFIEEHISIPVKMADDPLTSVVRGAGKALEEFHRFKKAFIT</sequence>
<dbReference type="GO" id="GO:0005524">
    <property type="term" value="F:ATP binding"/>
    <property type="evidence" value="ECO:0007669"/>
    <property type="project" value="UniProtKB-KW"/>
</dbReference>
<protein>
    <recommendedName>
        <fullName evidence="6">Cell shape-determining protein MreB</fullName>
    </recommendedName>
</protein>
<keyword evidence="3 6" id="KW-0067">ATP-binding</keyword>
<feature type="binding site" evidence="6">
    <location>
        <begin position="159"/>
        <end position="161"/>
    </location>
    <ligand>
        <name>ATP</name>
        <dbReference type="ChEBI" id="CHEBI:30616"/>
    </ligand>
</feature>
<dbReference type="GO" id="GO:0005737">
    <property type="term" value="C:cytoplasm"/>
    <property type="evidence" value="ECO:0007669"/>
    <property type="project" value="UniProtKB-SubCell"/>
</dbReference>
<comment type="subunit">
    <text evidence="6">Forms polymers.</text>
</comment>
<keyword evidence="2 6" id="KW-0547">Nucleotide-binding</keyword>
<dbReference type="GO" id="GO:0008360">
    <property type="term" value="P:regulation of cell shape"/>
    <property type="evidence" value="ECO:0007669"/>
    <property type="project" value="UniProtKB-UniRule"/>
</dbReference>
<comment type="caution">
    <text evidence="7">The sequence shown here is derived from an EMBL/GenBank/DDBJ whole genome shotgun (WGS) entry which is preliminary data.</text>
</comment>
<dbReference type="InterPro" id="IPR043129">
    <property type="entry name" value="ATPase_NBD"/>
</dbReference>
<keyword evidence="4 6" id="KW-0133">Cell shape</keyword>
<dbReference type="NCBIfam" id="TIGR00904">
    <property type="entry name" value="mreB"/>
    <property type="match status" value="1"/>
</dbReference>
<dbReference type="NCBIfam" id="NF010539">
    <property type="entry name" value="PRK13927.1"/>
    <property type="match status" value="1"/>
</dbReference>
<dbReference type="HAMAP" id="MF_02207">
    <property type="entry name" value="MreB"/>
    <property type="match status" value="1"/>
</dbReference>